<keyword evidence="2" id="KW-1185">Reference proteome</keyword>
<dbReference type="Proteomes" id="UP001066276">
    <property type="component" value="Chromosome 9"/>
</dbReference>
<gene>
    <name evidence="1" type="ORF">NDU88_001255</name>
</gene>
<sequence>MPDARVPQPAVQKVLEGLACCSYQGRVPLVQNQPDHPMHAQVPSTRRRQPEFTQGPACKGCSGYGGARGILSGARAPGPAVGCGCIEGMPASCPLRCPGPARPLFPGHLASIINPLLIISSDASLQGLSKSCRSMARPV</sequence>
<reference evidence="1" key="1">
    <citation type="journal article" date="2022" name="bioRxiv">
        <title>Sequencing and chromosome-scale assembly of the giantPleurodeles waltlgenome.</title>
        <authorList>
            <person name="Brown T."/>
            <person name="Elewa A."/>
            <person name="Iarovenko S."/>
            <person name="Subramanian E."/>
            <person name="Araus A.J."/>
            <person name="Petzold A."/>
            <person name="Susuki M."/>
            <person name="Suzuki K.-i.T."/>
            <person name="Hayashi T."/>
            <person name="Toyoda A."/>
            <person name="Oliveira C."/>
            <person name="Osipova E."/>
            <person name="Leigh N.D."/>
            <person name="Simon A."/>
            <person name="Yun M.H."/>
        </authorList>
    </citation>
    <scope>NUCLEOTIDE SEQUENCE</scope>
    <source>
        <strain evidence="1">20211129_DDA</strain>
        <tissue evidence="1">Liver</tissue>
    </source>
</reference>
<dbReference type="AlphaFoldDB" id="A0AAV7MMX6"/>
<evidence type="ECO:0000313" key="2">
    <source>
        <dbReference type="Proteomes" id="UP001066276"/>
    </source>
</evidence>
<proteinExistence type="predicted"/>
<evidence type="ECO:0000313" key="1">
    <source>
        <dbReference type="EMBL" id="KAJ1103834.1"/>
    </source>
</evidence>
<organism evidence="1 2">
    <name type="scientific">Pleurodeles waltl</name>
    <name type="common">Iberian ribbed newt</name>
    <dbReference type="NCBI Taxonomy" id="8319"/>
    <lineage>
        <taxon>Eukaryota</taxon>
        <taxon>Metazoa</taxon>
        <taxon>Chordata</taxon>
        <taxon>Craniata</taxon>
        <taxon>Vertebrata</taxon>
        <taxon>Euteleostomi</taxon>
        <taxon>Amphibia</taxon>
        <taxon>Batrachia</taxon>
        <taxon>Caudata</taxon>
        <taxon>Salamandroidea</taxon>
        <taxon>Salamandridae</taxon>
        <taxon>Pleurodelinae</taxon>
        <taxon>Pleurodeles</taxon>
    </lineage>
</organism>
<dbReference type="EMBL" id="JANPWB010000013">
    <property type="protein sequence ID" value="KAJ1103834.1"/>
    <property type="molecule type" value="Genomic_DNA"/>
</dbReference>
<comment type="caution">
    <text evidence="1">The sequence shown here is derived from an EMBL/GenBank/DDBJ whole genome shotgun (WGS) entry which is preliminary data.</text>
</comment>
<protein>
    <submittedName>
        <fullName evidence="1">Uncharacterized protein</fullName>
    </submittedName>
</protein>
<accession>A0AAV7MMX6</accession>
<name>A0AAV7MMX6_PLEWA</name>